<gene>
    <name evidence="1" type="ORF">TBRA_LOCUS15434</name>
    <name evidence="2" type="ORF">TBRA_LOCUS15603</name>
</gene>
<evidence type="ECO:0000313" key="3">
    <source>
        <dbReference type="Proteomes" id="UP000479190"/>
    </source>
</evidence>
<evidence type="ECO:0000313" key="2">
    <source>
        <dbReference type="EMBL" id="CAB0044015.1"/>
    </source>
</evidence>
<proteinExistence type="predicted"/>
<reference evidence="1 3" key="1">
    <citation type="submission" date="2020-02" db="EMBL/GenBank/DDBJ databases">
        <authorList>
            <person name="Ferguson B K."/>
        </authorList>
    </citation>
    <scope>NUCLEOTIDE SEQUENCE [LARGE SCALE GENOMIC DNA]</scope>
</reference>
<dbReference type="Proteomes" id="UP000479190">
    <property type="component" value="Unassembled WGS sequence"/>
</dbReference>
<organism evidence="1 3">
    <name type="scientific">Trichogramma brassicae</name>
    <dbReference type="NCBI Taxonomy" id="86971"/>
    <lineage>
        <taxon>Eukaryota</taxon>
        <taxon>Metazoa</taxon>
        <taxon>Ecdysozoa</taxon>
        <taxon>Arthropoda</taxon>
        <taxon>Hexapoda</taxon>
        <taxon>Insecta</taxon>
        <taxon>Pterygota</taxon>
        <taxon>Neoptera</taxon>
        <taxon>Endopterygota</taxon>
        <taxon>Hymenoptera</taxon>
        <taxon>Apocrita</taxon>
        <taxon>Proctotrupomorpha</taxon>
        <taxon>Chalcidoidea</taxon>
        <taxon>Trichogrammatidae</taxon>
        <taxon>Trichogramma</taxon>
    </lineage>
</organism>
<evidence type="ECO:0000313" key="1">
    <source>
        <dbReference type="EMBL" id="CAB0043846.1"/>
    </source>
</evidence>
<dbReference type="EMBL" id="CADCXV010001375">
    <property type="protein sequence ID" value="CAB0044015.1"/>
    <property type="molecule type" value="Genomic_DNA"/>
</dbReference>
<dbReference type="AlphaFoldDB" id="A0A6H5J2J1"/>
<accession>A0A6H5J2J1</accession>
<sequence length="57" mass="6596">MDLNQFNKIALNQYPEVMKAADLHDNKEFATTAVKIVKTHKYGNKIVIELVYDNDEI</sequence>
<feature type="non-terminal residue" evidence="1">
    <location>
        <position position="57"/>
    </location>
</feature>
<name>A0A6H5J2J1_9HYME</name>
<protein>
    <submittedName>
        <fullName evidence="1">Uncharacterized protein</fullName>
    </submittedName>
</protein>
<keyword evidence="3" id="KW-1185">Reference proteome</keyword>
<dbReference type="EMBL" id="CADCXV010001351">
    <property type="protein sequence ID" value="CAB0043846.1"/>
    <property type="molecule type" value="Genomic_DNA"/>
</dbReference>